<comment type="caution">
    <text evidence="2">The sequence shown here is derived from an EMBL/GenBank/DDBJ whole genome shotgun (WGS) entry which is preliminary data.</text>
</comment>
<dbReference type="Proteomes" id="UP001160148">
    <property type="component" value="Unassembled WGS sequence"/>
</dbReference>
<gene>
    <name evidence="2" type="ORF">MEUPH1_LOCUS19802</name>
</gene>
<proteinExistence type="predicted"/>
<accession>A0AAV0XAD6</accession>
<dbReference type="EMBL" id="CARXXK010000004">
    <property type="protein sequence ID" value="CAI6365047.1"/>
    <property type="molecule type" value="Genomic_DNA"/>
</dbReference>
<protein>
    <submittedName>
        <fullName evidence="2">Uncharacterized protein</fullName>
    </submittedName>
</protein>
<dbReference type="AlphaFoldDB" id="A0AAV0XAD6"/>
<organism evidence="2 3">
    <name type="scientific">Macrosiphum euphorbiae</name>
    <name type="common">potato aphid</name>
    <dbReference type="NCBI Taxonomy" id="13131"/>
    <lineage>
        <taxon>Eukaryota</taxon>
        <taxon>Metazoa</taxon>
        <taxon>Ecdysozoa</taxon>
        <taxon>Arthropoda</taxon>
        <taxon>Hexapoda</taxon>
        <taxon>Insecta</taxon>
        <taxon>Pterygota</taxon>
        <taxon>Neoptera</taxon>
        <taxon>Paraneoptera</taxon>
        <taxon>Hemiptera</taxon>
        <taxon>Sternorrhyncha</taxon>
        <taxon>Aphidomorpha</taxon>
        <taxon>Aphidoidea</taxon>
        <taxon>Aphididae</taxon>
        <taxon>Macrosiphini</taxon>
        <taxon>Macrosiphum</taxon>
    </lineage>
</organism>
<feature type="region of interest" description="Disordered" evidence="1">
    <location>
        <begin position="15"/>
        <end position="34"/>
    </location>
</feature>
<evidence type="ECO:0000256" key="1">
    <source>
        <dbReference type="SAM" id="MobiDB-lite"/>
    </source>
</evidence>
<sequence length="143" mass="15073">MLYGKLRGGSRDLIGGGANSYPAPGESAETGNSTGVTDGNLTSGASQFALTAILGNDRHLFFGGKPWKSQLSGDFCVFSRRSSATGIIISAVDFHPISGASTVESFGKAVFVNGVTLFVHLQTIEITASRLFLLIFLDIVENR</sequence>
<evidence type="ECO:0000313" key="3">
    <source>
        <dbReference type="Proteomes" id="UP001160148"/>
    </source>
</evidence>
<keyword evidence="3" id="KW-1185">Reference proteome</keyword>
<reference evidence="2 3" key="1">
    <citation type="submission" date="2023-01" db="EMBL/GenBank/DDBJ databases">
        <authorList>
            <person name="Whitehead M."/>
        </authorList>
    </citation>
    <scope>NUCLEOTIDE SEQUENCE [LARGE SCALE GENOMIC DNA]</scope>
</reference>
<name>A0AAV0XAD6_9HEMI</name>
<evidence type="ECO:0000313" key="2">
    <source>
        <dbReference type="EMBL" id="CAI6365047.1"/>
    </source>
</evidence>